<dbReference type="Pfam" id="PF08378">
    <property type="entry name" value="NERD"/>
    <property type="match status" value="1"/>
</dbReference>
<comment type="caution">
    <text evidence="3">The sequence shown here is derived from an EMBL/GenBank/DDBJ whole genome shotgun (WGS) entry which is preliminary data.</text>
</comment>
<proteinExistence type="predicted"/>
<dbReference type="PROSITE" id="PS50965">
    <property type="entry name" value="NERD"/>
    <property type="match status" value="1"/>
</dbReference>
<dbReference type="Proteomes" id="UP001501594">
    <property type="component" value="Unassembled WGS sequence"/>
</dbReference>
<evidence type="ECO:0000313" key="3">
    <source>
        <dbReference type="EMBL" id="GAA4264442.1"/>
    </source>
</evidence>
<protein>
    <recommendedName>
        <fullName evidence="2">NERD domain-containing protein</fullName>
    </recommendedName>
</protein>
<reference evidence="4" key="1">
    <citation type="journal article" date="2019" name="Int. J. Syst. Evol. Microbiol.">
        <title>The Global Catalogue of Microorganisms (GCM) 10K type strain sequencing project: providing services to taxonomists for standard genome sequencing and annotation.</title>
        <authorList>
            <consortium name="The Broad Institute Genomics Platform"/>
            <consortium name="The Broad Institute Genome Sequencing Center for Infectious Disease"/>
            <person name="Wu L."/>
            <person name="Ma J."/>
        </authorList>
    </citation>
    <scope>NUCLEOTIDE SEQUENCE [LARGE SCALE GENOMIC DNA]</scope>
    <source>
        <strain evidence="4">JCM 17442</strain>
    </source>
</reference>
<keyword evidence="4" id="KW-1185">Reference proteome</keyword>
<feature type="domain" description="NERD" evidence="2">
    <location>
        <begin position="53"/>
        <end position="161"/>
    </location>
</feature>
<evidence type="ECO:0000256" key="1">
    <source>
        <dbReference type="SAM" id="MobiDB-lite"/>
    </source>
</evidence>
<gene>
    <name evidence="3" type="ORF">GCM10022256_00540</name>
</gene>
<dbReference type="EMBL" id="BAABAU010000001">
    <property type="protein sequence ID" value="GAA4264442.1"/>
    <property type="molecule type" value="Genomic_DNA"/>
</dbReference>
<feature type="compositionally biased region" description="Basic and acidic residues" evidence="1">
    <location>
        <begin position="14"/>
        <end position="27"/>
    </location>
</feature>
<dbReference type="InterPro" id="IPR011528">
    <property type="entry name" value="NERD"/>
</dbReference>
<dbReference type="RefSeq" id="WP_344793041.1">
    <property type="nucleotide sequence ID" value="NZ_BAABAU010000001.1"/>
</dbReference>
<sequence length="216" mass="23669">MTTGAGGAGASAQREYDRRKANDEAKTRAKWGRLGGIAVALSDERQSTAAWASGAIGEREVGVALDKIASDTVRVLHDRRIPGSRANIDHLVVTPHGIWVVDAKRYRNRRPSLRVDGGIIRPRVERLMVGGRDQTKLVEGVLGQVERVRTAAPGVGVRGVLCFVDADWPMFGGDFRVRGVDVYWRKRLVSRLLAETSTGIDVEKTTRLLESVFRAA</sequence>
<evidence type="ECO:0000259" key="2">
    <source>
        <dbReference type="PROSITE" id="PS50965"/>
    </source>
</evidence>
<evidence type="ECO:0000313" key="4">
    <source>
        <dbReference type="Proteomes" id="UP001501594"/>
    </source>
</evidence>
<name>A0ABP8DWZ1_9MICO</name>
<accession>A0ABP8DWZ1</accession>
<feature type="region of interest" description="Disordered" evidence="1">
    <location>
        <begin position="1"/>
        <end position="27"/>
    </location>
</feature>
<organism evidence="3 4">
    <name type="scientific">Frondihabitans peucedani</name>
    <dbReference type="NCBI Taxonomy" id="598626"/>
    <lineage>
        <taxon>Bacteria</taxon>
        <taxon>Bacillati</taxon>
        <taxon>Actinomycetota</taxon>
        <taxon>Actinomycetes</taxon>
        <taxon>Micrococcales</taxon>
        <taxon>Microbacteriaceae</taxon>
        <taxon>Frondihabitans</taxon>
    </lineage>
</organism>